<feature type="short sequence motif" description="GXSXG" evidence="4">
    <location>
        <begin position="39"/>
        <end position="43"/>
    </location>
</feature>
<organism evidence="6 7">
    <name type="scientific">Erwinia pyri</name>
    <dbReference type="NCBI Taxonomy" id="3062598"/>
    <lineage>
        <taxon>Bacteria</taxon>
        <taxon>Pseudomonadati</taxon>
        <taxon>Pseudomonadota</taxon>
        <taxon>Gammaproteobacteria</taxon>
        <taxon>Enterobacterales</taxon>
        <taxon>Erwiniaceae</taxon>
        <taxon>Erwinia</taxon>
    </lineage>
</organism>
<evidence type="ECO:0000313" key="7">
    <source>
        <dbReference type="Proteomes" id="UP001228139"/>
    </source>
</evidence>
<feature type="domain" description="PNPLA" evidence="5">
    <location>
        <begin position="8"/>
        <end position="168"/>
    </location>
</feature>
<keyword evidence="7" id="KW-1185">Reference proteome</keyword>
<dbReference type="InterPro" id="IPR002641">
    <property type="entry name" value="PNPLA_dom"/>
</dbReference>
<dbReference type="RefSeq" id="WP_306205661.1">
    <property type="nucleotide sequence ID" value="NZ_CP132353.1"/>
</dbReference>
<keyword evidence="2 4" id="KW-0442">Lipid degradation</keyword>
<dbReference type="PANTHER" id="PTHR14226">
    <property type="entry name" value="NEUROPATHY TARGET ESTERASE/SWISS CHEESE D.MELANOGASTER"/>
    <property type="match status" value="1"/>
</dbReference>
<keyword evidence="3 4" id="KW-0443">Lipid metabolism</keyword>
<dbReference type="SUPFAM" id="SSF52151">
    <property type="entry name" value="FabD/lysophospholipase-like"/>
    <property type="match status" value="1"/>
</dbReference>
<reference evidence="6 7" key="1">
    <citation type="submission" date="2023-07" db="EMBL/GenBank/DDBJ databases">
        <title>Pathogenic bacteria of pear tree diseases.</title>
        <authorList>
            <person name="Zhang Z."/>
            <person name="He L."/>
            <person name="Huang R."/>
        </authorList>
    </citation>
    <scope>NUCLEOTIDE SEQUENCE [LARGE SCALE GENOMIC DNA]</scope>
    <source>
        <strain evidence="6 7">DE2</strain>
    </source>
</reference>
<evidence type="ECO:0000313" key="6">
    <source>
        <dbReference type="EMBL" id="WLS77076.1"/>
    </source>
</evidence>
<dbReference type="AlphaFoldDB" id="A0AA50HKI8"/>
<evidence type="ECO:0000259" key="5">
    <source>
        <dbReference type="PROSITE" id="PS51635"/>
    </source>
</evidence>
<dbReference type="InterPro" id="IPR050301">
    <property type="entry name" value="NTE"/>
</dbReference>
<evidence type="ECO:0000256" key="2">
    <source>
        <dbReference type="ARBA" id="ARBA00022963"/>
    </source>
</evidence>
<evidence type="ECO:0000256" key="1">
    <source>
        <dbReference type="ARBA" id="ARBA00022801"/>
    </source>
</evidence>
<dbReference type="CDD" id="cd07228">
    <property type="entry name" value="Pat_NTE_like_bacteria"/>
    <property type="match status" value="1"/>
</dbReference>
<dbReference type="EMBL" id="CP132353">
    <property type="protein sequence ID" value="WLS77076.1"/>
    <property type="molecule type" value="Genomic_DNA"/>
</dbReference>
<feature type="short sequence motif" description="DGA/G" evidence="4">
    <location>
        <begin position="155"/>
        <end position="157"/>
    </location>
</feature>
<dbReference type="PROSITE" id="PS51635">
    <property type="entry name" value="PNPLA"/>
    <property type="match status" value="1"/>
</dbReference>
<dbReference type="InterPro" id="IPR016035">
    <property type="entry name" value="Acyl_Trfase/lysoPLipase"/>
</dbReference>
<evidence type="ECO:0000256" key="3">
    <source>
        <dbReference type="ARBA" id="ARBA00023098"/>
    </source>
</evidence>
<dbReference type="PANTHER" id="PTHR14226:SF76">
    <property type="entry name" value="NTE FAMILY PROTEIN RSSA"/>
    <property type="match status" value="1"/>
</dbReference>
<dbReference type="Pfam" id="PF01734">
    <property type="entry name" value="Patatin"/>
    <property type="match status" value="1"/>
</dbReference>
<accession>A0AA50HKI8</accession>
<protein>
    <submittedName>
        <fullName evidence="6">Patatin-like phospholipase RssA</fullName>
    </submittedName>
</protein>
<sequence length="305" mass="33588">MRQVKIGLALGSGAAKGWAHIGVINALERAGIKVDVVAGCSVGALVGAAYASQRMPVLETWVRSFSYWDVIRLMDFSWRRGGLLRGERVFNHVRRLISHEHIEQCAMRFGAVATNLSTGRELWLTEGDLHMAVRASCSMPGLLAPVAHNGYWLVDGAVVNPVPISLTRALGADIVIAVDLQHDAHLMQQDLLSVTPQSAEEERAAAASWRGRLRQSLSKMAQRKINQTPGAMEIMSTSIQVLENRLKRNRMAGDPPDVLIQPFCPQISTLDFHRAEEAIEAGRVAVEKKMDELLPLVRHAELPDE</sequence>
<feature type="active site" description="Proton acceptor" evidence="4">
    <location>
        <position position="155"/>
    </location>
</feature>
<dbReference type="NCBIfam" id="NF007623">
    <property type="entry name" value="PRK10279.1"/>
    <property type="match status" value="1"/>
</dbReference>
<proteinExistence type="predicted"/>
<dbReference type="Proteomes" id="UP001228139">
    <property type="component" value="Chromosome"/>
</dbReference>
<dbReference type="GO" id="GO:0016042">
    <property type="term" value="P:lipid catabolic process"/>
    <property type="evidence" value="ECO:0007669"/>
    <property type="project" value="UniProtKB-UniRule"/>
</dbReference>
<comment type="caution">
    <text evidence="4">Lacks conserved residue(s) required for the propagation of feature annotation.</text>
</comment>
<dbReference type="Gene3D" id="3.40.1090.10">
    <property type="entry name" value="Cytosolic phospholipase A2 catalytic domain"/>
    <property type="match status" value="1"/>
</dbReference>
<keyword evidence="1 4" id="KW-0378">Hydrolase</keyword>
<gene>
    <name evidence="6" type="primary">rssA</name>
    <name evidence="6" type="ORF">Q3V30_11255</name>
</gene>
<evidence type="ECO:0000256" key="4">
    <source>
        <dbReference type="PROSITE-ProRule" id="PRU01161"/>
    </source>
</evidence>
<dbReference type="GO" id="GO:0016787">
    <property type="term" value="F:hydrolase activity"/>
    <property type="evidence" value="ECO:0007669"/>
    <property type="project" value="UniProtKB-UniRule"/>
</dbReference>
<dbReference type="KEGG" id="epi:Q3V30_11255"/>
<name>A0AA50HKI8_9GAMM</name>
<feature type="active site" description="Nucleophile" evidence="4">
    <location>
        <position position="41"/>
    </location>
</feature>